<dbReference type="OrthoDB" id="4204268at2"/>
<evidence type="ECO:0000256" key="1">
    <source>
        <dbReference type="SAM" id="MobiDB-lite"/>
    </source>
</evidence>
<proteinExistence type="predicted"/>
<dbReference type="InterPro" id="IPR006448">
    <property type="entry name" value="Phage_term_ssu_P27"/>
</dbReference>
<organism evidence="2 3">
    <name type="scientific">Haloactinopolyspora alba</name>
    <dbReference type="NCBI Taxonomy" id="648780"/>
    <lineage>
        <taxon>Bacteria</taxon>
        <taxon>Bacillati</taxon>
        <taxon>Actinomycetota</taxon>
        <taxon>Actinomycetes</taxon>
        <taxon>Jiangellales</taxon>
        <taxon>Jiangellaceae</taxon>
        <taxon>Haloactinopolyspora</taxon>
    </lineage>
</organism>
<feature type="region of interest" description="Disordered" evidence="1">
    <location>
        <begin position="1"/>
        <end position="68"/>
    </location>
</feature>
<feature type="compositionally biased region" description="Acidic residues" evidence="1">
    <location>
        <begin position="187"/>
        <end position="199"/>
    </location>
</feature>
<evidence type="ECO:0000313" key="3">
    <source>
        <dbReference type="Proteomes" id="UP000243528"/>
    </source>
</evidence>
<sequence>MAKTGPKPHPPLQVVREGNPGKRPVREGAKAPPVGVDDLAEPDWLEWFPKGRRPSRPRKPPKSAGGDEHIAYQMKLRDWKIGVNAVDGANRCRQHASDEWRRVVPVLARAAGLGNVDMAVVVDYCVTVARLIECERRLSVEGLIVMGQRGECRNPLTTVATQYRTQLKAYIGELGLSPSSRGRIEPPGDDDDDGDDGFD</sequence>
<comment type="caution">
    <text evidence="2">The sequence shown here is derived from an EMBL/GenBank/DDBJ whole genome shotgun (WGS) entry which is preliminary data.</text>
</comment>
<dbReference type="EMBL" id="PYGE01000025">
    <property type="protein sequence ID" value="PSK96687.1"/>
    <property type="molecule type" value="Genomic_DNA"/>
</dbReference>
<name>A0A2P8DHI2_9ACTN</name>
<dbReference type="AlphaFoldDB" id="A0A2P8DHI2"/>
<dbReference type="RefSeq" id="WP_106539617.1">
    <property type="nucleotide sequence ID" value="NZ_PYGE01000025.1"/>
</dbReference>
<dbReference type="Proteomes" id="UP000243528">
    <property type="component" value="Unassembled WGS sequence"/>
</dbReference>
<dbReference type="Pfam" id="PF05119">
    <property type="entry name" value="Terminase_4"/>
    <property type="match status" value="1"/>
</dbReference>
<dbReference type="NCBIfam" id="TIGR01558">
    <property type="entry name" value="sm_term_P27"/>
    <property type="match status" value="1"/>
</dbReference>
<accession>A0A2P8DHI2</accession>
<gene>
    <name evidence="2" type="ORF">CLV30_12569</name>
</gene>
<reference evidence="2 3" key="1">
    <citation type="submission" date="2018-03" db="EMBL/GenBank/DDBJ databases">
        <title>Genomic Encyclopedia of Archaeal and Bacterial Type Strains, Phase II (KMG-II): from individual species to whole genera.</title>
        <authorList>
            <person name="Goeker M."/>
        </authorList>
    </citation>
    <scope>NUCLEOTIDE SEQUENCE [LARGE SCALE GENOMIC DNA]</scope>
    <source>
        <strain evidence="2 3">DSM 45211</strain>
    </source>
</reference>
<evidence type="ECO:0000313" key="2">
    <source>
        <dbReference type="EMBL" id="PSK96687.1"/>
    </source>
</evidence>
<protein>
    <submittedName>
        <fullName evidence="2">P27 family predicted phage terminase small subunit</fullName>
    </submittedName>
</protein>
<feature type="compositionally biased region" description="Basic residues" evidence="1">
    <location>
        <begin position="50"/>
        <end position="61"/>
    </location>
</feature>
<feature type="region of interest" description="Disordered" evidence="1">
    <location>
        <begin position="177"/>
        <end position="199"/>
    </location>
</feature>
<keyword evidence="3" id="KW-1185">Reference proteome</keyword>